<accession>A0A1I3PQB5</accession>
<sequence length="257" mass="29683">MNVTLLISTYNWPEALDLVLRSVVRQSRQPYEVVIADDGSDERTAELIGNYAGRLPIKHVWHEDRGFRKSIILNKAVREVSSSYVIEIDGDIILHRHFINDHLKAAARGFFVQGSRAMIGERKSKQILESKQLDFYALSPGMHTRFNAIRFPLLSGLFKTNPQSSHNVKGCNLAFWVDDYKKINGYYNGFEGWGWEDYEFAERLINAGVKKKRLKWAAVGYHIFHPLSSRGSFEPNELIYRETVKEKLAYREPGFIQ</sequence>
<dbReference type="PANTHER" id="PTHR43685:SF3">
    <property type="entry name" value="SLR2126 PROTEIN"/>
    <property type="match status" value="1"/>
</dbReference>
<keyword evidence="5" id="KW-1185">Reference proteome</keyword>
<gene>
    <name evidence="4" type="ORF">SAMN05444682_108118</name>
</gene>
<dbReference type="Pfam" id="PF00535">
    <property type="entry name" value="Glycos_transf_2"/>
    <property type="match status" value="1"/>
</dbReference>
<dbReference type="CDD" id="cd06420">
    <property type="entry name" value="GT2_Chondriotin_Pol_N"/>
    <property type="match status" value="1"/>
</dbReference>
<dbReference type="InterPro" id="IPR029044">
    <property type="entry name" value="Nucleotide-diphossugar_trans"/>
</dbReference>
<organism evidence="4 5">
    <name type="scientific">Parapedobacter indicus</name>
    <dbReference type="NCBI Taxonomy" id="1477437"/>
    <lineage>
        <taxon>Bacteria</taxon>
        <taxon>Pseudomonadati</taxon>
        <taxon>Bacteroidota</taxon>
        <taxon>Sphingobacteriia</taxon>
        <taxon>Sphingobacteriales</taxon>
        <taxon>Sphingobacteriaceae</taxon>
        <taxon>Parapedobacter</taxon>
    </lineage>
</organism>
<keyword evidence="1 4" id="KW-0808">Transferase</keyword>
<feature type="domain" description="Glycosyltransferase 2-like" evidence="2">
    <location>
        <begin position="5"/>
        <end position="129"/>
    </location>
</feature>
<protein>
    <submittedName>
        <fullName evidence="4">Glycosyltransferase involved in cell wall bisynthesis</fullName>
    </submittedName>
</protein>
<dbReference type="Gene3D" id="3.90.550.10">
    <property type="entry name" value="Spore Coat Polysaccharide Biosynthesis Protein SpsA, Chain A"/>
    <property type="match status" value="1"/>
</dbReference>
<dbReference type="PANTHER" id="PTHR43685">
    <property type="entry name" value="GLYCOSYLTRANSFERASE"/>
    <property type="match status" value="1"/>
</dbReference>
<dbReference type="Pfam" id="PF02709">
    <property type="entry name" value="Glyco_transf_7C"/>
    <property type="match status" value="1"/>
</dbReference>
<evidence type="ECO:0000313" key="4">
    <source>
        <dbReference type="EMBL" id="SFJ23461.1"/>
    </source>
</evidence>
<dbReference type="OrthoDB" id="9801954at2"/>
<dbReference type="GO" id="GO:0016740">
    <property type="term" value="F:transferase activity"/>
    <property type="evidence" value="ECO:0007669"/>
    <property type="project" value="UniProtKB-KW"/>
</dbReference>
<dbReference type="SUPFAM" id="SSF53448">
    <property type="entry name" value="Nucleotide-diphospho-sugar transferases"/>
    <property type="match status" value="1"/>
</dbReference>
<evidence type="ECO:0000256" key="1">
    <source>
        <dbReference type="ARBA" id="ARBA00022679"/>
    </source>
</evidence>
<dbReference type="EMBL" id="FOQO01000008">
    <property type="protein sequence ID" value="SFJ23461.1"/>
    <property type="molecule type" value="Genomic_DNA"/>
</dbReference>
<dbReference type="Proteomes" id="UP000198670">
    <property type="component" value="Unassembled WGS sequence"/>
</dbReference>
<dbReference type="STRING" id="1477437.SAMN05444682_108118"/>
<reference evidence="4 5" key="1">
    <citation type="submission" date="2016-10" db="EMBL/GenBank/DDBJ databases">
        <authorList>
            <person name="de Groot N.N."/>
        </authorList>
    </citation>
    <scope>NUCLEOTIDE SEQUENCE [LARGE SCALE GENOMIC DNA]</scope>
    <source>
        <strain evidence="4 5">RK1</strain>
    </source>
</reference>
<evidence type="ECO:0000259" key="2">
    <source>
        <dbReference type="Pfam" id="PF00535"/>
    </source>
</evidence>
<evidence type="ECO:0000259" key="3">
    <source>
        <dbReference type="Pfam" id="PF02709"/>
    </source>
</evidence>
<dbReference type="RefSeq" id="WP_090628634.1">
    <property type="nucleotide sequence ID" value="NZ_FOQO01000008.1"/>
</dbReference>
<dbReference type="InterPro" id="IPR027791">
    <property type="entry name" value="Galactosyl_T_C"/>
</dbReference>
<proteinExistence type="predicted"/>
<evidence type="ECO:0000313" key="5">
    <source>
        <dbReference type="Proteomes" id="UP000198670"/>
    </source>
</evidence>
<name>A0A1I3PQB5_9SPHI</name>
<dbReference type="InterPro" id="IPR001173">
    <property type="entry name" value="Glyco_trans_2-like"/>
</dbReference>
<dbReference type="InterPro" id="IPR050834">
    <property type="entry name" value="Glycosyltransf_2"/>
</dbReference>
<feature type="domain" description="Galactosyltransferase C-terminal" evidence="3">
    <location>
        <begin position="165"/>
        <end position="225"/>
    </location>
</feature>
<dbReference type="AlphaFoldDB" id="A0A1I3PQB5"/>